<dbReference type="PIRSF" id="PIRSF000077">
    <property type="entry name" value="Thioredoxin"/>
    <property type="match status" value="1"/>
</dbReference>
<sequence>MNNKIIYLNDDNFKINVLQTKGLFLIDFWAEWCGPCKRISPILAEIANEFDGKITIAKLNIDENPITVSKYGIRGIPALLLFQDGKLITSKVGALSKGQLKEFITVNL</sequence>
<dbReference type="Proteomes" id="UP000095665">
    <property type="component" value="Chromosome I"/>
</dbReference>
<keyword evidence="4" id="KW-0249">Electron transport</keyword>
<name>A0A143WR73_9ENTR</name>
<keyword evidence="5 10" id="KW-1015">Disulfide bond</keyword>
<dbReference type="Gene3D" id="3.40.30.10">
    <property type="entry name" value="Glutaredoxin"/>
    <property type="match status" value="1"/>
</dbReference>
<evidence type="ECO:0000256" key="10">
    <source>
        <dbReference type="PIRSR" id="PIRSR000077-4"/>
    </source>
</evidence>
<dbReference type="OrthoDB" id="9790390at2"/>
<dbReference type="Pfam" id="PF00085">
    <property type="entry name" value="Thioredoxin"/>
    <property type="match status" value="1"/>
</dbReference>
<comment type="function">
    <text evidence="1">Participates in various redox reactions through the reversible oxidation of its active center dithiol to a disulfide and catalyzes dithiol-disulfide exchange reactions.</text>
</comment>
<evidence type="ECO:0000256" key="3">
    <source>
        <dbReference type="ARBA" id="ARBA00022448"/>
    </source>
</evidence>
<dbReference type="GO" id="GO:0015035">
    <property type="term" value="F:protein-disulfide reductase activity"/>
    <property type="evidence" value="ECO:0007669"/>
    <property type="project" value="UniProtKB-UniRule"/>
</dbReference>
<dbReference type="PANTHER" id="PTHR45663:SF11">
    <property type="entry name" value="GEO12009P1"/>
    <property type="match status" value="1"/>
</dbReference>
<dbReference type="GO" id="GO:0045454">
    <property type="term" value="P:cell redox homeostasis"/>
    <property type="evidence" value="ECO:0007669"/>
    <property type="project" value="TreeGrafter"/>
</dbReference>
<evidence type="ECO:0000256" key="5">
    <source>
        <dbReference type="ARBA" id="ARBA00023157"/>
    </source>
</evidence>
<dbReference type="EMBL" id="LN999832">
    <property type="protein sequence ID" value="CUX96296.1"/>
    <property type="molecule type" value="Genomic_DNA"/>
</dbReference>
<dbReference type="PATRIC" id="fig|1070130.3.peg.761"/>
<feature type="disulfide bond" description="Redox-active" evidence="10">
    <location>
        <begin position="33"/>
        <end position="36"/>
    </location>
</feature>
<feature type="site" description="Contributes to redox potential value" evidence="9">
    <location>
        <position position="34"/>
    </location>
</feature>
<dbReference type="FunFam" id="3.40.30.10:FF:000001">
    <property type="entry name" value="Thioredoxin"/>
    <property type="match status" value="1"/>
</dbReference>
<organism evidence="12 13">
    <name type="scientific">Candidatus Gullanella endobia</name>
    <dbReference type="NCBI Taxonomy" id="1070130"/>
    <lineage>
        <taxon>Bacteria</taxon>
        <taxon>Pseudomonadati</taxon>
        <taxon>Pseudomonadota</taxon>
        <taxon>Gammaproteobacteria</taxon>
        <taxon>Enterobacterales</taxon>
        <taxon>Enterobacteriaceae</taxon>
        <taxon>Candidatus Gullanella</taxon>
    </lineage>
</organism>
<evidence type="ECO:0000256" key="6">
    <source>
        <dbReference type="ARBA" id="ARBA00023284"/>
    </source>
</evidence>
<evidence type="ECO:0000256" key="1">
    <source>
        <dbReference type="ARBA" id="ARBA00003318"/>
    </source>
</evidence>
<evidence type="ECO:0000256" key="9">
    <source>
        <dbReference type="PIRSR" id="PIRSR000077-1"/>
    </source>
</evidence>
<dbReference type="NCBIfam" id="TIGR01068">
    <property type="entry name" value="thioredoxin"/>
    <property type="match status" value="1"/>
</dbReference>
<dbReference type="PRINTS" id="PR00421">
    <property type="entry name" value="THIOREDOXIN"/>
</dbReference>
<dbReference type="PROSITE" id="PS00194">
    <property type="entry name" value="THIOREDOXIN_1"/>
    <property type="match status" value="1"/>
</dbReference>
<dbReference type="SUPFAM" id="SSF52833">
    <property type="entry name" value="Thioredoxin-like"/>
    <property type="match status" value="1"/>
</dbReference>
<dbReference type="CDD" id="cd02947">
    <property type="entry name" value="TRX_family"/>
    <property type="match status" value="1"/>
</dbReference>
<dbReference type="PANTHER" id="PTHR45663">
    <property type="entry name" value="GEO12009P1"/>
    <property type="match status" value="1"/>
</dbReference>
<proteinExistence type="inferred from homology"/>
<evidence type="ECO:0000313" key="13">
    <source>
        <dbReference type="Proteomes" id="UP000095665"/>
    </source>
</evidence>
<comment type="similarity">
    <text evidence="2 8">Belongs to the thioredoxin family.</text>
</comment>
<feature type="active site" description="Nucleophile" evidence="9">
    <location>
        <position position="36"/>
    </location>
</feature>
<feature type="site" description="Contributes to redox potential value" evidence="9">
    <location>
        <position position="35"/>
    </location>
</feature>
<keyword evidence="13" id="KW-1185">Reference proteome</keyword>
<dbReference type="InterPro" id="IPR005746">
    <property type="entry name" value="Thioredoxin"/>
</dbReference>
<dbReference type="STRING" id="1070130.FVIR_GE00456"/>
<dbReference type="KEGG" id="ged:FVIR_GE00456"/>
<protein>
    <recommendedName>
        <fullName evidence="7 8">Thioredoxin</fullName>
    </recommendedName>
</protein>
<dbReference type="GO" id="GO:0005829">
    <property type="term" value="C:cytosol"/>
    <property type="evidence" value="ECO:0007669"/>
    <property type="project" value="TreeGrafter"/>
</dbReference>
<gene>
    <name evidence="12" type="primary">trxA</name>
    <name evidence="12" type="ORF">FVIR_GE00456</name>
</gene>
<dbReference type="InterPro" id="IPR036249">
    <property type="entry name" value="Thioredoxin-like_sf"/>
</dbReference>
<keyword evidence="3" id="KW-0813">Transport</keyword>
<dbReference type="AlphaFoldDB" id="A0A143WR73"/>
<keyword evidence="6 10" id="KW-0676">Redox-active center</keyword>
<reference evidence="13" key="1">
    <citation type="submission" date="2016-01" db="EMBL/GenBank/DDBJ databases">
        <authorList>
            <person name="Husnik F."/>
        </authorList>
    </citation>
    <scope>NUCLEOTIDE SEQUENCE [LARGE SCALE GENOMIC DNA]</scope>
</reference>
<dbReference type="InterPro" id="IPR013766">
    <property type="entry name" value="Thioredoxin_domain"/>
</dbReference>
<feature type="active site" description="Nucleophile" evidence="9">
    <location>
        <position position="33"/>
    </location>
</feature>
<evidence type="ECO:0000313" key="12">
    <source>
        <dbReference type="EMBL" id="CUX96296.1"/>
    </source>
</evidence>
<evidence type="ECO:0000256" key="2">
    <source>
        <dbReference type="ARBA" id="ARBA00008987"/>
    </source>
</evidence>
<evidence type="ECO:0000256" key="7">
    <source>
        <dbReference type="NCBIfam" id="TIGR01068"/>
    </source>
</evidence>
<feature type="domain" description="Thioredoxin" evidence="11">
    <location>
        <begin position="1"/>
        <end position="108"/>
    </location>
</feature>
<dbReference type="PROSITE" id="PS51352">
    <property type="entry name" value="THIOREDOXIN_2"/>
    <property type="match status" value="1"/>
</dbReference>
<evidence type="ECO:0000256" key="8">
    <source>
        <dbReference type="PIRNR" id="PIRNR000077"/>
    </source>
</evidence>
<dbReference type="InterPro" id="IPR017937">
    <property type="entry name" value="Thioredoxin_CS"/>
</dbReference>
<feature type="site" description="Deprotonates C-terminal active site Cys" evidence="9">
    <location>
        <position position="27"/>
    </location>
</feature>
<dbReference type="NCBIfam" id="NF006898">
    <property type="entry name" value="PRK09381.1"/>
    <property type="match status" value="1"/>
</dbReference>
<dbReference type="RefSeq" id="WP_067498434.1">
    <property type="nucleotide sequence ID" value="NZ_LN999832.1"/>
</dbReference>
<accession>A0A143WR73</accession>
<evidence type="ECO:0000259" key="11">
    <source>
        <dbReference type="PROSITE" id="PS51352"/>
    </source>
</evidence>
<evidence type="ECO:0000256" key="4">
    <source>
        <dbReference type="ARBA" id="ARBA00022982"/>
    </source>
</evidence>